<protein>
    <submittedName>
        <fullName evidence="1">Uncharacterized protein</fullName>
    </submittedName>
</protein>
<dbReference type="EMBL" id="JADQDC010000008">
    <property type="protein sequence ID" value="MBF9151916.1"/>
    <property type="molecule type" value="Genomic_DNA"/>
</dbReference>
<sequence length="77" mass="8647">MSGAIMPHTDPQRLREIASHLRQAFGMSDQPDLTLSDLAAAVDSPELATLYHEIRALQEEHLQRIERTLARVAANDR</sequence>
<reference evidence="1 2" key="1">
    <citation type="submission" date="2020-11" db="EMBL/GenBank/DDBJ databases">
        <title>The genome sequence of Novosphingobium sp. 1Y9A.</title>
        <authorList>
            <person name="Liu Y."/>
        </authorList>
    </citation>
    <scope>NUCLEOTIDE SEQUENCE [LARGE SCALE GENOMIC DNA]</scope>
    <source>
        <strain evidence="1 2">1Y9A</strain>
    </source>
</reference>
<dbReference type="RefSeq" id="WP_196276226.1">
    <property type="nucleotide sequence ID" value="NZ_JADQDC010000008.1"/>
</dbReference>
<organism evidence="1 2">
    <name type="scientific">Novosphingobium jiangmenense</name>
    <dbReference type="NCBI Taxonomy" id="2791981"/>
    <lineage>
        <taxon>Bacteria</taxon>
        <taxon>Pseudomonadati</taxon>
        <taxon>Pseudomonadota</taxon>
        <taxon>Alphaproteobacteria</taxon>
        <taxon>Sphingomonadales</taxon>
        <taxon>Sphingomonadaceae</taxon>
        <taxon>Novosphingobium</taxon>
    </lineage>
</organism>
<accession>A0ABS0HI82</accession>
<proteinExistence type="predicted"/>
<gene>
    <name evidence="1" type="ORF">I2488_12950</name>
</gene>
<keyword evidence="2" id="KW-1185">Reference proteome</keyword>
<dbReference type="Proteomes" id="UP000600799">
    <property type="component" value="Unassembled WGS sequence"/>
</dbReference>
<evidence type="ECO:0000313" key="1">
    <source>
        <dbReference type="EMBL" id="MBF9151916.1"/>
    </source>
</evidence>
<evidence type="ECO:0000313" key="2">
    <source>
        <dbReference type="Proteomes" id="UP000600799"/>
    </source>
</evidence>
<name>A0ABS0HI82_9SPHN</name>
<comment type="caution">
    <text evidence="1">The sequence shown here is derived from an EMBL/GenBank/DDBJ whole genome shotgun (WGS) entry which is preliminary data.</text>
</comment>